<proteinExistence type="predicted"/>
<evidence type="ECO:0000256" key="1">
    <source>
        <dbReference type="SAM" id="MobiDB-lite"/>
    </source>
</evidence>
<protein>
    <submittedName>
        <fullName evidence="2">Uncharacterized protein</fullName>
    </submittedName>
</protein>
<dbReference type="Proteomes" id="UP001054945">
    <property type="component" value="Unassembled WGS sequence"/>
</dbReference>
<reference evidence="2 3" key="1">
    <citation type="submission" date="2021-06" db="EMBL/GenBank/DDBJ databases">
        <title>Caerostris extrusa draft genome.</title>
        <authorList>
            <person name="Kono N."/>
            <person name="Arakawa K."/>
        </authorList>
    </citation>
    <scope>NUCLEOTIDE SEQUENCE [LARGE SCALE GENOMIC DNA]</scope>
</reference>
<name>A0AAV4UQC0_CAEEX</name>
<feature type="non-terminal residue" evidence="2">
    <location>
        <position position="66"/>
    </location>
</feature>
<comment type="caution">
    <text evidence="2">The sequence shown here is derived from an EMBL/GenBank/DDBJ whole genome shotgun (WGS) entry which is preliminary data.</text>
</comment>
<keyword evidence="3" id="KW-1185">Reference proteome</keyword>
<feature type="region of interest" description="Disordered" evidence="1">
    <location>
        <begin position="17"/>
        <end position="37"/>
    </location>
</feature>
<accession>A0AAV4UQC0</accession>
<evidence type="ECO:0000313" key="3">
    <source>
        <dbReference type="Proteomes" id="UP001054945"/>
    </source>
</evidence>
<dbReference type="AlphaFoldDB" id="A0AAV4UQC0"/>
<sequence length="66" mass="7159">MGFGDLQFKWFPNVRAPDSGSQSLRRTKRRHERCPAGGSCISPSQGVMSGHGRGKAICVLRTLGQS</sequence>
<organism evidence="2 3">
    <name type="scientific">Caerostris extrusa</name>
    <name type="common">Bark spider</name>
    <name type="synonym">Caerostris bankana</name>
    <dbReference type="NCBI Taxonomy" id="172846"/>
    <lineage>
        <taxon>Eukaryota</taxon>
        <taxon>Metazoa</taxon>
        <taxon>Ecdysozoa</taxon>
        <taxon>Arthropoda</taxon>
        <taxon>Chelicerata</taxon>
        <taxon>Arachnida</taxon>
        <taxon>Araneae</taxon>
        <taxon>Araneomorphae</taxon>
        <taxon>Entelegynae</taxon>
        <taxon>Araneoidea</taxon>
        <taxon>Araneidae</taxon>
        <taxon>Caerostris</taxon>
    </lineage>
</organism>
<evidence type="ECO:0000313" key="2">
    <source>
        <dbReference type="EMBL" id="GIY59933.1"/>
    </source>
</evidence>
<gene>
    <name evidence="2" type="ORF">CEXT_461211</name>
</gene>
<dbReference type="EMBL" id="BPLR01013256">
    <property type="protein sequence ID" value="GIY59933.1"/>
    <property type="molecule type" value="Genomic_DNA"/>
</dbReference>